<proteinExistence type="predicted"/>
<reference evidence="2 3" key="1">
    <citation type="journal article" date="2016" name="Nat. Commun.">
        <title>Thousands of microbial genomes shed light on interconnected biogeochemical processes in an aquifer system.</title>
        <authorList>
            <person name="Anantharaman K."/>
            <person name="Brown C.T."/>
            <person name="Hug L.A."/>
            <person name="Sharon I."/>
            <person name="Castelle C.J."/>
            <person name="Probst A.J."/>
            <person name="Thomas B.C."/>
            <person name="Singh A."/>
            <person name="Wilkins M.J."/>
            <person name="Karaoz U."/>
            <person name="Brodie E.L."/>
            <person name="Williams K.H."/>
            <person name="Hubbard S.S."/>
            <person name="Banfield J.F."/>
        </authorList>
    </citation>
    <scope>NUCLEOTIDE SEQUENCE [LARGE SCALE GENOMIC DNA]</scope>
</reference>
<organism evidence="2 3">
    <name type="scientific">Candidatus Curtissbacteria bacterium RIFOXYA1_FULL_41_14</name>
    <dbReference type="NCBI Taxonomy" id="1797737"/>
    <lineage>
        <taxon>Bacteria</taxon>
        <taxon>Candidatus Curtissiibacteriota</taxon>
    </lineage>
</organism>
<sequence>MTPDRQHETRYNWDWLSDHARSALMFAKGAAEATGSDRVEPQHLFFGLDRETHGIAASILERNGLTTKIDGMNLEGANSLEVNESDLDDVTGIIIQEAFKESARLGDRVAGTTELLLGYLAYIQAEARYQLTHEIDLYGPFAKILQAQSLGGKA</sequence>
<dbReference type="Pfam" id="PF02861">
    <property type="entry name" value="Clp_N"/>
    <property type="match status" value="1"/>
</dbReference>
<dbReference type="EMBL" id="MFCA01000001">
    <property type="protein sequence ID" value="OGE03247.1"/>
    <property type="molecule type" value="Genomic_DNA"/>
</dbReference>
<accession>A0A1F5HGH2</accession>
<evidence type="ECO:0000313" key="3">
    <source>
        <dbReference type="Proteomes" id="UP000176751"/>
    </source>
</evidence>
<dbReference type="Proteomes" id="UP000176751">
    <property type="component" value="Unassembled WGS sequence"/>
</dbReference>
<evidence type="ECO:0000313" key="2">
    <source>
        <dbReference type="EMBL" id="OGE03247.1"/>
    </source>
</evidence>
<name>A0A1F5HGH2_9BACT</name>
<dbReference type="SUPFAM" id="SSF81923">
    <property type="entry name" value="Double Clp-N motif"/>
    <property type="match status" value="1"/>
</dbReference>
<evidence type="ECO:0000259" key="1">
    <source>
        <dbReference type="Pfam" id="PF02861"/>
    </source>
</evidence>
<dbReference type="STRING" id="1797737.A2196_05795"/>
<comment type="caution">
    <text evidence="2">The sequence shown here is derived from an EMBL/GenBank/DDBJ whole genome shotgun (WGS) entry which is preliminary data.</text>
</comment>
<feature type="domain" description="Clp R" evidence="1">
    <location>
        <begin position="16"/>
        <end position="131"/>
    </location>
</feature>
<dbReference type="Gene3D" id="1.10.1780.10">
    <property type="entry name" value="Clp, N-terminal domain"/>
    <property type="match status" value="1"/>
</dbReference>
<gene>
    <name evidence="2" type="ORF">A2196_05795</name>
</gene>
<dbReference type="AlphaFoldDB" id="A0A1F5HGH2"/>
<dbReference type="InterPro" id="IPR004176">
    <property type="entry name" value="Clp_R_N"/>
</dbReference>
<protein>
    <recommendedName>
        <fullName evidence="1">Clp R domain-containing protein</fullName>
    </recommendedName>
</protein>
<dbReference type="InterPro" id="IPR036628">
    <property type="entry name" value="Clp_N_dom_sf"/>
</dbReference>